<organism evidence="2">
    <name type="scientific">Melampsora larici-populina (strain 98AG31 / pathotype 3-4-7)</name>
    <name type="common">Poplar leaf rust fungus</name>
    <dbReference type="NCBI Taxonomy" id="747676"/>
    <lineage>
        <taxon>Eukaryota</taxon>
        <taxon>Fungi</taxon>
        <taxon>Dikarya</taxon>
        <taxon>Basidiomycota</taxon>
        <taxon>Pucciniomycotina</taxon>
        <taxon>Pucciniomycetes</taxon>
        <taxon>Pucciniales</taxon>
        <taxon>Melampsoraceae</taxon>
        <taxon>Melampsora</taxon>
    </lineage>
</organism>
<dbReference type="VEuPathDB" id="FungiDB:MELLADRAFT_66681"/>
<sequence length="110" mass="12687">MVSGNLLHSTISTPWYGKNTNDKTQSVENLCQAIQTMTKRNLILGMERQWRGIGQTFHKIINLKIIHDNIRWLACKKKQLQCLAAQHARKTQNRQLAPCFIIHFEGLTTT</sequence>
<evidence type="ECO:0000313" key="1">
    <source>
        <dbReference type="EMBL" id="EGG01989.1"/>
    </source>
</evidence>
<evidence type="ECO:0000313" key="2">
    <source>
        <dbReference type="Proteomes" id="UP000001072"/>
    </source>
</evidence>
<dbReference type="HOGENOM" id="CLU_2171620_0_0_1"/>
<protein>
    <submittedName>
        <fullName evidence="1">Uncharacterized protein</fullName>
    </submittedName>
</protein>
<dbReference type="RefSeq" id="XP_007414823.1">
    <property type="nucleotide sequence ID" value="XM_007414761.1"/>
</dbReference>
<reference evidence="2" key="1">
    <citation type="journal article" date="2011" name="Proc. Natl. Acad. Sci. U.S.A.">
        <title>Obligate biotrophy features unraveled by the genomic analysis of rust fungi.</title>
        <authorList>
            <person name="Duplessis S."/>
            <person name="Cuomo C.A."/>
            <person name="Lin Y.-C."/>
            <person name="Aerts A."/>
            <person name="Tisserant E."/>
            <person name="Veneault-Fourrey C."/>
            <person name="Joly D.L."/>
            <person name="Hacquard S."/>
            <person name="Amselem J."/>
            <person name="Cantarel B.L."/>
            <person name="Chiu R."/>
            <person name="Coutinho P.M."/>
            <person name="Feau N."/>
            <person name="Field M."/>
            <person name="Frey P."/>
            <person name="Gelhaye E."/>
            <person name="Goldberg J."/>
            <person name="Grabherr M.G."/>
            <person name="Kodira C.D."/>
            <person name="Kohler A."/>
            <person name="Kuees U."/>
            <person name="Lindquist E.A."/>
            <person name="Lucas S.M."/>
            <person name="Mago R."/>
            <person name="Mauceli E."/>
            <person name="Morin E."/>
            <person name="Murat C."/>
            <person name="Pangilinan J.L."/>
            <person name="Park R."/>
            <person name="Pearson M."/>
            <person name="Quesneville H."/>
            <person name="Rouhier N."/>
            <person name="Sakthikumar S."/>
            <person name="Salamov A.A."/>
            <person name="Schmutz J."/>
            <person name="Selles B."/>
            <person name="Shapiro H."/>
            <person name="Tanguay P."/>
            <person name="Tuskan G.A."/>
            <person name="Henrissat B."/>
            <person name="Van de Peer Y."/>
            <person name="Rouze P."/>
            <person name="Ellis J.G."/>
            <person name="Dodds P.N."/>
            <person name="Schein J.E."/>
            <person name="Zhong S."/>
            <person name="Hamelin R.C."/>
            <person name="Grigoriev I.V."/>
            <person name="Szabo L.J."/>
            <person name="Martin F."/>
        </authorList>
    </citation>
    <scope>NUCLEOTIDE SEQUENCE [LARGE SCALE GENOMIC DNA]</scope>
    <source>
        <strain evidence="2">98AG31 / pathotype 3-4-7</strain>
    </source>
</reference>
<gene>
    <name evidence="1" type="ORF">MELLADRAFT_66681</name>
</gene>
<dbReference type="EMBL" id="GL883134">
    <property type="protein sequence ID" value="EGG01989.1"/>
    <property type="molecule type" value="Genomic_DNA"/>
</dbReference>
<keyword evidence="2" id="KW-1185">Reference proteome</keyword>
<proteinExistence type="predicted"/>
<dbReference type="Proteomes" id="UP000001072">
    <property type="component" value="Unassembled WGS sequence"/>
</dbReference>
<dbReference type="InParanoid" id="F4S068"/>
<dbReference type="AlphaFoldDB" id="F4S068"/>
<dbReference type="GeneID" id="18930677"/>
<accession>F4S068</accession>
<dbReference type="KEGG" id="mlr:MELLADRAFT_66681"/>
<name>F4S068_MELLP</name>